<proteinExistence type="inferred from homology"/>
<dbReference type="Gene3D" id="3.40.50.150">
    <property type="entry name" value="Vaccinia Virus protein VP39"/>
    <property type="match status" value="1"/>
</dbReference>
<evidence type="ECO:0000256" key="4">
    <source>
        <dbReference type="ARBA" id="ARBA00022679"/>
    </source>
</evidence>
<dbReference type="EMBL" id="OIVN01000289">
    <property type="protein sequence ID" value="SPC77701.1"/>
    <property type="molecule type" value="Genomic_DNA"/>
</dbReference>
<protein>
    <recommendedName>
        <fullName evidence="6">rRNA methyltransferase 2, mitochondrial</fullName>
    </recommendedName>
</protein>
<evidence type="ECO:0000256" key="3">
    <source>
        <dbReference type="ARBA" id="ARBA00022603"/>
    </source>
</evidence>
<dbReference type="InterPro" id="IPR029063">
    <property type="entry name" value="SAM-dependent_MTases_sf"/>
</dbReference>
<dbReference type="InterPro" id="IPR015507">
    <property type="entry name" value="rRNA-MeTfrase_E"/>
</dbReference>
<dbReference type="SUPFAM" id="SSF53335">
    <property type="entry name" value="S-adenosyl-L-methionine-dependent methyltransferases"/>
    <property type="match status" value="1"/>
</dbReference>
<comment type="similarity">
    <text evidence="1">Belongs to the class I-like SAM-binding methyltransferase superfamily. RNA methyltransferase RlmE family.</text>
</comment>
<feature type="active site" description="Proton acceptor" evidence="7">
    <location>
        <position position="188"/>
    </location>
</feature>
<evidence type="ECO:0000313" key="9">
    <source>
        <dbReference type="EMBL" id="SPC77701.1"/>
    </source>
</evidence>
<evidence type="ECO:0000259" key="8">
    <source>
        <dbReference type="Pfam" id="PF01728"/>
    </source>
</evidence>
<evidence type="ECO:0000256" key="6">
    <source>
        <dbReference type="ARBA" id="ARBA00041184"/>
    </source>
</evidence>
<keyword evidence="4" id="KW-0808">Transferase</keyword>
<keyword evidence="3" id="KW-0489">Methyltransferase</keyword>
<sequence>MSGAGAPDFFYREAQRLGYVARSAFKLLQMQKQYKLIKPGSSVLDLGCAPGAWLQVACQSLGPLRTGGVVVGIDLKKVKVPSLHCDARVKTVCADVMNLPKHQVRALSPQQKGFSVILSDMCPLVSGITTRDAALSVELGMQALDLAVGGAALHTLDDNIQKEEQMDGSASDSENNGVLQAGGHLIIKLLESEDVKEFSQICKPLFRKASWLRPKATRSSSREIYLICQGLQQGHR</sequence>
<keyword evidence="2" id="KW-0698">rRNA processing</keyword>
<dbReference type="GO" id="GO:0008650">
    <property type="term" value="F:rRNA (uridine-2'-O-)-methyltransferase activity"/>
    <property type="evidence" value="ECO:0007669"/>
    <property type="project" value="TreeGrafter"/>
</dbReference>
<reference evidence="9" key="1">
    <citation type="submission" date="2018-02" db="EMBL/GenBank/DDBJ databases">
        <authorList>
            <person name="Cohen D.B."/>
            <person name="Kent A.D."/>
        </authorList>
    </citation>
    <scope>NUCLEOTIDE SEQUENCE</scope>
</reference>
<feature type="domain" description="Ribosomal RNA methyltransferase FtsJ" evidence="8">
    <location>
        <begin position="19"/>
        <end position="230"/>
    </location>
</feature>
<organism evidence="9">
    <name type="scientific">Fagus sylvatica</name>
    <name type="common">Beechnut</name>
    <dbReference type="NCBI Taxonomy" id="28930"/>
    <lineage>
        <taxon>Eukaryota</taxon>
        <taxon>Viridiplantae</taxon>
        <taxon>Streptophyta</taxon>
        <taxon>Embryophyta</taxon>
        <taxon>Tracheophyta</taxon>
        <taxon>Spermatophyta</taxon>
        <taxon>Magnoliopsida</taxon>
        <taxon>eudicotyledons</taxon>
        <taxon>Gunneridae</taxon>
        <taxon>Pentapetalae</taxon>
        <taxon>rosids</taxon>
        <taxon>fabids</taxon>
        <taxon>Fagales</taxon>
        <taxon>Fagaceae</taxon>
        <taxon>Fagus</taxon>
    </lineage>
</organism>
<keyword evidence="5 7" id="KW-0949">S-adenosyl-L-methionine</keyword>
<evidence type="ECO:0000256" key="5">
    <source>
        <dbReference type="ARBA" id="ARBA00022691"/>
    </source>
</evidence>
<dbReference type="FunFam" id="3.40.50.150:FF:000212">
    <property type="entry name" value="Ribosomal RNA large subunit methyltransferase E"/>
    <property type="match status" value="1"/>
</dbReference>
<dbReference type="InterPro" id="IPR050082">
    <property type="entry name" value="RNA_methyltr_RlmE"/>
</dbReference>
<dbReference type="InterPro" id="IPR002877">
    <property type="entry name" value="RNA_MeTrfase_FtsJ_dom"/>
</dbReference>
<accession>A0A2N9ESN9</accession>
<dbReference type="PANTHER" id="PTHR10920:SF18">
    <property type="entry name" value="RRNA METHYLTRANSFERASE 2, MITOCHONDRIAL"/>
    <property type="match status" value="1"/>
</dbReference>
<dbReference type="Pfam" id="PF01728">
    <property type="entry name" value="FtsJ"/>
    <property type="match status" value="1"/>
</dbReference>
<name>A0A2N9ESN9_FAGSY</name>
<evidence type="ECO:0000256" key="2">
    <source>
        <dbReference type="ARBA" id="ARBA00022552"/>
    </source>
</evidence>
<dbReference type="HAMAP" id="MF_01547">
    <property type="entry name" value="RNA_methyltr_E"/>
    <property type="match status" value="1"/>
</dbReference>
<dbReference type="PIRSF" id="PIRSF005461">
    <property type="entry name" value="23S_rRNA_mtase"/>
    <property type="match status" value="1"/>
</dbReference>
<evidence type="ECO:0000256" key="1">
    <source>
        <dbReference type="ARBA" id="ARBA00009258"/>
    </source>
</evidence>
<dbReference type="AlphaFoldDB" id="A0A2N9ESN9"/>
<gene>
    <name evidence="9" type="ORF">FSB_LOCUS5583</name>
</gene>
<dbReference type="PANTHER" id="PTHR10920">
    <property type="entry name" value="RIBOSOMAL RNA METHYLTRANSFERASE"/>
    <property type="match status" value="1"/>
</dbReference>
<evidence type="ECO:0000256" key="7">
    <source>
        <dbReference type="PIRSR" id="PIRSR005461-1"/>
    </source>
</evidence>